<accession>W4Q0I4</accession>
<gene>
    <name evidence="2" type="ORF">JCM9140_1480</name>
</gene>
<evidence type="ECO:0000313" key="3">
    <source>
        <dbReference type="Proteomes" id="UP000018890"/>
    </source>
</evidence>
<feature type="transmembrane region" description="Helical" evidence="1">
    <location>
        <begin position="70"/>
        <end position="87"/>
    </location>
</feature>
<keyword evidence="1" id="KW-0812">Transmembrane</keyword>
<feature type="transmembrane region" description="Helical" evidence="1">
    <location>
        <begin position="21"/>
        <end position="37"/>
    </location>
</feature>
<protein>
    <submittedName>
        <fullName evidence="2">Uncharacterized protein</fullName>
    </submittedName>
</protein>
<keyword evidence="1" id="KW-0472">Membrane</keyword>
<sequence length="290" mass="33935">MIIIALLYFWYVTISKRQWKFAIFLAMITLGGLGLFFESYLTYSLFLISLLISFIAYIGIFFMIEKEKRLKYVSGLFIGLALIYMTISLEPDPIVRSLDDIKIAYDAYTEAAANIPETETDDLSWYSTWDHAYSTLETEMLLFYTEESYFDRLFRADILPSVEELDEFTKLQQQIETEHTEHLEKALHVLYDADMLHSHFTMLEDGECVEENEVTMCQDGNHYSILLEETVYAAPYKLQAHFIFKDVLLLVGQSSNYFLLKDEIEYTPNTLEARYKEITYTIDGNVQMED</sequence>
<evidence type="ECO:0000256" key="1">
    <source>
        <dbReference type="SAM" id="Phobius"/>
    </source>
</evidence>
<dbReference type="STRING" id="1236970.JCM9140_1480"/>
<name>W4Q0I4_9BACI</name>
<keyword evidence="1" id="KW-1133">Transmembrane helix</keyword>
<comment type="caution">
    <text evidence="2">The sequence shown here is derived from an EMBL/GenBank/DDBJ whole genome shotgun (WGS) entry which is preliminary data.</text>
</comment>
<feature type="transmembrane region" description="Helical" evidence="1">
    <location>
        <begin position="43"/>
        <end position="63"/>
    </location>
</feature>
<keyword evidence="3" id="KW-1185">Reference proteome</keyword>
<evidence type="ECO:0000313" key="2">
    <source>
        <dbReference type="EMBL" id="GAE25482.1"/>
    </source>
</evidence>
<proteinExistence type="predicted"/>
<dbReference type="EMBL" id="BAUT01000010">
    <property type="protein sequence ID" value="GAE25482.1"/>
    <property type="molecule type" value="Genomic_DNA"/>
</dbReference>
<reference evidence="2" key="1">
    <citation type="journal article" date="2014" name="Genome Announc.">
        <title>Draft Genome Sequences of Three Alkaliphilic Bacillus Strains, Bacillus wakoensis JCM 9140T, Bacillus akibai JCM 9157T, and Bacillus hemicellulosilyticus JCM 9152T.</title>
        <authorList>
            <person name="Yuki M."/>
            <person name="Oshima K."/>
            <person name="Suda W."/>
            <person name="Oshida Y."/>
            <person name="Kitamura K."/>
            <person name="Iida T."/>
            <person name="Hattori M."/>
            <person name="Ohkuma M."/>
        </authorList>
    </citation>
    <scope>NUCLEOTIDE SEQUENCE [LARGE SCALE GENOMIC DNA]</scope>
    <source>
        <strain evidence="2">JCM 9140</strain>
    </source>
</reference>
<organism evidence="2 3">
    <name type="scientific">Halalkalibacter wakoensis JCM 9140</name>
    <dbReference type="NCBI Taxonomy" id="1236970"/>
    <lineage>
        <taxon>Bacteria</taxon>
        <taxon>Bacillati</taxon>
        <taxon>Bacillota</taxon>
        <taxon>Bacilli</taxon>
        <taxon>Bacillales</taxon>
        <taxon>Bacillaceae</taxon>
        <taxon>Halalkalibacter</taxon>
    </lineage>
</organism>
<dbReference type="Proteomes" id="UP000018890">
    <property type="component" value="Unassembled WGS sequence"/>
</dbReference>
<dbReference type="AlphaFoldDB" id="W4Q0I4"/>